<evidence type="ECO:0000256" key="2">
    <source>
        <dbReference type="SAM" id="SignalP"/>
    </source>
</evidence>
<dbReference type="InterPro" id="IPR011250">
    <property type="entry name" value="OMP/PagP_B-barrel"/>
</dbReference>
<feature type="non-terminal residue" evidence="4">
    <location>
        <position position="274"/>
    </location>
</feature>
<evidence type="ECO:0000313" key="4">
    <source>
        <dbReference type="EMBL" id="EFH12601.1"/>
    </source>
</evidence>
<gene>
    <name evidence="4" type="ORF">HMPREF0731_1163</name>
</gene>
<dbReference type="SUPFAM" id="SSF56925">
    <property type="entry name" value="OMPA-like"/>
    <property type="match status" value="1"/>
</dbReference>
<dbReference type="AlphaFoldDB" id="D5RJA3"/>
<name>D5RJA3_9PROT</name>
<feature type="signal peptide" evidence="2">
    <location>
        <begin position="1"/>
        <end position="21"/>
    </location>
</feature>
<protein>
    <submittedName>
        <fullName evidence="4">Putative outer membrane protein</fullName>
    </submittedName>
</protein>
<evidence type="ECO:0000259" key="3">
    <source>
        <dbReference type="Pfam" id="PF13505"/>
    </source>
</evidence>
<keyword evidence="1 2" id="KW-0732">Signal</keyword>
<comment type="caution">
    <text evidence="4">The sequence shown here is derived from an EMBL/GenBank/DDBJ whole genome shotgun (WGS) entry which is preliminary data.</text>
</comment>
<dbReference type="Pfam" id="PF13505">
    <property type="entry name" value="OMP_b-brl"/>
    <property type="match status" value="1"/>
</dbReference>
<evidence type="ECO:0000313" key="5">
    <source>
        <dbReference type="Proteomes" id="UP000005324"/>
    </source>
</evidence>
<proteinExistence type="predicted"/>
<evidence type="ECO:0000256" key="1">
    <source>
        <dbReference type="ARBA" id="ARBA00022729"/>
    </source>
</evidence>
<dbReference type="EMBL" id="ADVL01000192">
    <property type="protein sequence ID" value="EFH12601.1"/>
    <property type="molecule type" value="Genomic_DNA"/>
</dbReference>
<dbReference type="InterPro" id="IPR027385">
    <property type="entry name" value="Beta-barrel_OMP"/>
</dbReference>
<dbReference type="OrthoDB" id="189250at2"/>
<keyword evidence="5" id="KW-1185">Reference proteome</keyword>
<dbReference type="RefSeq" id="WP_007004222.1">
    <property type="nucleotide sequence ID" value="NZ_GG770778.1"/>
</dbReference>
<feature type="domain" description="Outer membrane protein beta-barrel" evidence="3">
    <location>
        <begin position="33"/>
        <end position="271"/>
    </location>
</feature>
<feature type="chain" id="PRO_5003075691" evidence="2">
    <location>
        <begin position="22"/>
        <end position="274"/>
    </location>
</feature>
<dbReference type="Gene3D" id="2.40.160.20">
    <property type="match status" value="1"/>
</dbReference>
<sequence length="274" mass="29280">MSFRRLLLAATILATPAVAMAQEASSPWYSGFMPNPAAQPVTGVYIGAGAGWNHSDARGLNALGGNGSYFANNNRNRQGNLGFEEGFVGALSIGYGFGNGFRTEIEGNYRYNSVDRLGGFQGRAGGPGVGMRGIDGEQQQYGVMVNAFYDFQLPRWFPNMPVAMVPYIGGGVGWIWTDLDARGTQINAPGNTVRIDDTVGQFAYQGIAGVAFPIESAPGLSLTLEYRYTGALQGHYKGRTVAANGATVGNGRFEADQLHNHSVMVGLRYAFNQP</sequence>
<dbReference type="Proteomes" id="UP000005324">
    <property type="component" value="Unassembled WGS sequence"/>
</dbReference>
<dbReference type="HOGENOM" id="CLU_057473_4_0_5"/>
<organism evidence="4 5">
    <name type="scientific">Pseudoroseomonas cervicalis ATCC 49957</name>
    <dbReference type="NCBI Taxonomy" id="525371"/>
    <lineage>
        <taxon>Bacteria</taxon>
        <taxon>Pseudomonadati</taxon>
        <taxon>Pseudomonadota</taxon>
        <taxon>Alphaproteobacteria</taxon>
        <taxon>Acetobacterales</taxon>
        <taxon>Roseomonadaceae</taxon>
        <taxon>Roseomonas</taxon>
    </lineage>
</organism>
<accession>D5RJA3</accession>
<reference evidence="4 5" key="1">
    <citation type="submission" date="2010-04" db="EMBL/GenBank/DDBJ databases">
        <authorList>
            <person name="Qin X."/>
            <person name="Bachman B."/>
            <person name="Battles P."/>
            <person name="Bell A."/>
            <person name="Bess C."/>
            <person name="Bickham C."/>
            <person name="Chaboub L."/>
            <person name="Chen D."/>
            <person name="Coyle M."/>
            <person name="Deiros D.R."/>
            <person name="Dinh H."/>
            <person name="Forbes L."/>
            <person name="Fowler G."/>
            <person name="Francisco L."/>
            <person name="Fu Q."/>
            <person name="Gubbala S."/>
            <person name="Hale W."/>
            <person name="Han Y."/>
            <person name="Hemphill L."/>
            <person name="Highlander S.K."/>
            <person name="Hirani K."/>
            <person name="Hogues M."/>
            <person name="Jackson L."/>
            <person name="Jakkamsetti A."/>
            <person name="Javaid M."/>
            <person name="Jiang H."/>
            <person name="Korchina V."/>
            <person name="Kovar C."/>
            <person name="Lara F."/>
            <person name="Lee S."/>
            <person name="Mata R."/>
            <person name="Mathew T."/>
            <person name="Moen C."/>
            <person name="Morales K."/>
            <person name="Munidasa M."/>
            <person name="Nazareth L."/>
            <person name="Ngo R."/>
            <person name="Nguyen L."/>
            <person name="Okwuonu G."/>
            <person name="Ongeri F."/>
            <person name="Patil S."/>
            <person name="Petrosino J."/>
            <person name="Pham C."/>
            <person name="Pham P."/>
            <person name="Pu L.-L."/>
            <person name="Puazo M."/>
            <person name="Raj R."/>
            <person name="Reid J."/>
            <person name="Rouhana J."/>
            <person name="Saada N."/>
            <person name="Shang Y."/>
            <person name="Simmons D."/>
            <person name="Thornton R."/>
            <person name="Warren J."/>
            <person name="Weissenberger G."/>
            <person name="Zhang J."/>
            <person name="Zhang L."/>
            <person name="Zhou C."/>
            <person name="Zhu D."/>
            <person name="Muzny D."/>
            <person name="Worley K."/>
            <person name="Gibbs R."/>
        </authorList>
    </citation>
    <scope>NUCLEOTIDE SEQUENCE [LARGE SCALE GENOMIC DNA]</scope>
    <source>
        <strain evidence="4 5">ATCC 49957</strain>
    </source>
</reference>